<feature type="non-terminal residue" evidence="5">
    <location>
        <position position="185"/>
    </location>
</feature>
<feature type="region of interest" description="Disordered" evidence="3">
    <location>
        <begin position="58"/>
        <end position="97"/>
    </location>
</feature>
<proteinExistence type="predicted"/>
<dbReference type="Gene3D" id="3.40.50.300">
    <property type="entry name" value="P-loop containing nucleotide triphosphate hydrolases"/>
    <property type="match status" value="1"/>
</dbReference>
<keyword evidence="6" id="KW-1185">Reference proteome</keyword>
<feature type="transmembrane region" description="Helical" evidence="4">
    <location>
        <begin position="114"/>
        <end position="133"/>
    </location>
</feature>
<dbReference type="GO" id="GO:0005886">
    <property type="term" value="C:plasma membrane"/>
    <property type="evidence" value="ECO:0007669"/>
    <property type="project" value="TreeGrafter"/>
</dbReference>
<organism evidence="5 6">
    <name type="scientific">Cervus elaphus hippelaphus</name>
    <name type="common">European red deer</name>
    <dbReference type="NCBI Taxonomy" id="46360"/>
    <lineage>
        <taxon>Eukaryota</taxon>
        <taxon>Metazoa</taxon>
        <taxon>Chordata</taxon>
        <taxon>Craniata</taxon>
        <taxon>Vertebrata</taxon>
        <taxon>Euteleostomi</taxon>
        <taxon>Mammalia</taxon>
        <taxon>Eutheria</taxon>
        <taxon>Laurasiatheria</taxon>
        <taxon>Artiodactyla</taxon>
        <taxon>Ruminantia</taxon>
        <taxon>Pecora</taxon>
        <taxon>Cervidae</taxon>
        <taxon>Cervinae</taxon>
        <taxon>Cervus</taxon>
    </lineage>
</organism>
<dbReference type="EMBL" id="MKHE01000030">
    <property type="protein sequence ID" value="OWK00924.1"/>
    <property type="molecule type" value="Genomic_DNA"/>
</dbReference>
<dbReference type="PANTHER" id="PTHR24223:SF357">
    <property type="entry name" value="ATP-BINDING CASSETTE SUB-FAMILY C MEMBER 4"/>
    <property type="match status" value="1"/>
</dbReference>
<keyword evidence="4" id="KW-0472">Membrane</keyword>
<dbReference type="AlphaFoldDB" id="A0A212C4X1"/>
<feature type="compositionally biased region" description="Low complexity" evidence="3">
    <location>
        <begin position="78"/>
        <end position="89"/>
    </location>
</feature>
<comment type="caution">
    <text evidence="5">The sequence shown here is derived from an EMBL/GenBank/DDBJ whole genome shotgun (WGS) entry which is preliminary data.</text>
</comment>
<dbReference type="OrthoDB" id="6500128at2759"/>
<dbReference type="InterPro" id="IPR027417">
    <property type="entry name" value="P-loop_NTPase"/>
</dbReference>
<dbReference type="GO" id="GO:0005524">
    <property type="term" value="F:ATP binding"/>
    <property type="evidence" value="ECO:0007669"/>
    <property type="project" value="UniProtKB-KW"/>
</dbReference>
<gene>
    <name evidence="5" type="ORF">Celaphus_00016736</name>
</gene>
<name>A0A212C4X1_CEREH</name>
<dbReference type="Proteomes" id="UP000242450">
    <property type="component" value="Chromosome 30"/>
</dbReference>
<accession>A0A212C4X1</accession>
<keyword evidence="4" id="KW-1133">Transmembrane helix</keyword>
<reference evidence="5 6" key="1">
    <citation type="journal article" date="2018" name="Mol. Genet. Genomics">
        <title>The red deer Cervus elaphus genome CerEla1.0: sequencing, annotating, genes, and chromosomes.</title>
        <authorList>
            <person name="Bana N.A."/>
            <person name="Nyiri A."/>
            <person name="Nagy J."/>
            <person name="Frank K."/>
            <person name="Nagy T."/>
            <person name="Steger V."/>
            <person name="Schiller M."/>
            <person name="Lakatos P."/>
            <person name="Sugar L."/>
            <person name="Horn P."/>
            <person name="Barta E."/>
            <person name="Orosz L."/>
        </authorList>
    </citation>
    <scope>NUCLEOTIDE SEQUENCE [LARGE SCALE GENOMIC DNA]</scope>
    <source>
        <strain evidence="5">Hungarian</strain>
    </source>
</reference>
<keyword evidence="1" id="KW-0547">Nucleotide-binding</keyword>
<evidence type="ECO:0008006" key="7">
    <source>
        <dbReference type="Google" id="ProtNLM"/>
    </source>
</evidence>
<evidence type="ECO:0000256" key="1">
    <source>
        <dbReference type="ARBA" id="ARBA00022741"/>
    </source>
</evidence>
<evidence type="ECO:0000256" key="2">
    <source>
        <dbReference type="ARBA" id="ARBA00022840"/>
    </source>
</evidence>
<evidence type="ECO:0000256" key="4">
    <source>
        <dbReference type="SAM" id="Phobius"/>
    </source>
</evidence>
<sequence length="185" mass="20826">CICQALREKITILVTHQLQYLKAASQILILENGEMVQEGTYSEFMKSWVYFDTPLKKENEEAEPSPGPGTLSLRNRTSSESSVQSQQASTPLLKDAAPEGQDTYKNYFTAGAHWLTMVFLILVNITAQVAYALQDWWLADWANEQSALYGMVYGKGNITVVRDPVWYFQTYSGKVESSGLLHESL</sequence>
<evidence type="ECO:0000313" key="6">
    <source>
        <dbReference type="Proteomes" id="UP000242450"/>
    </source>
</evidence>
<keyword evidence="4" id="KW-0812">Transmembrane</keyword>
<dbReference type="SUPFAM" id="SSF52540">
    <property type="entry name" value="P-loop containing nucleoside triphosphate hydrolases"/>
    <property type="match status" value="1"/>
</dbReference>
<keyword evidence="2" id="KW-0067">ATP-binding</keyword>
<evidence type="ECO:0000313" key="5">
    <source>
        <dbReference type="EMBL" id="OWK00924.1"/>
    </source>
</evidence>
<evidence type="ECO:0000256" key="3">
    <source>
        <dbReference type="SAM" id="MobiDB-lite"/>
    </source>
</evidence>
<dbReference type="InterPro" id="IPR050173">
    <property type="entry name" value="ABC_transporter_C-like"/>
</dbReference>
<dbReference type="PANTHER" id="PTHR24223">
    <property type="entry name" value="ATP-BINDING CASSETTE SUB-FAMILY C"/>
    <property type="match status" value="1"/>
</dbReference>
<protein>
    <recommendedName>
        <fullName evidence="7">ABC transmembrane type-1 domain-containing protein</fullName>
    </recommendedName>
</protein>
<feature type="non-terminal residue" evidence="5">
    <location>
        <position position="1"/>
    </location>
</feature>
<dbReference type="GO" id="GO:0042626">
    <property type="term" value="F:ATPase-coupled transmembrane transporter activity"/>
    <property type="evidence" value="ECO:0007669"/>
    <property type="project" value="TreeGrafter"/>
</dbReference>